<evidence type="ECO:0000313" key="3">
    <source>
        <dbReference type="Proteomes" id="UP001156706"/>
    </source>
</evidence>
<reference evidence="3" key="1">
    <citation type="journal article" date="2019" name="Int. J. Syst. Evol. Microbiol.">
        <title>The Global Catalogue of Microorganisms (GCM) 10K type strain sequencing project: providing services to taxonomists for standard genome sequencing and annotation.</title>
        <authorList>
            <consortium name="The Broad Institute Genomics Platform"/>
            <consortium name="The Broad Institute Genome Sequencing Center for Infectious Disease"/>
            <person name="Wu L."/>
            <person name="Ma J."/>
        </authorList>
    </citation>
    <scope>NUCLEOTIDE SEQUENCE [LARGE SCALE GENOMIC DNA]</scope>
    <source>
        <strain evidence="3">NBRC 110044</strain>
    </source>
</reference>
<keyword evidence="3" id="KW-1185">Reference proteome</keyword>
<organism evidence="2 3">
    <name type="scientific">Chitinimonas prasina</name>
    <dbReference type="NCBI Taxonomy" id="1434937"/>
    <lineage>
        <taxon>Bacteria</taxon>
        <taxon>Pseudomonadati</taxon>
        <taxon>Pseudomonadota</taxon>
        <taxon>Betaproteobacteria</taxon>
        <taxon>Neisseriales</taxon>
        <taxon>Chitinibacteraceae</taxon>
        <taxon>Chitinimonas</taxon>
    </lineage>
</organism>
<dbReference type="EMBL" id="BSOG01000006">
    <property type="protein sequence ID" value="GLR15052.1"/>
    <property type="molecule type" value="Genomic_DNA"/>
</dbReference>
<sequence length="145" mass="15458">MKKLIACSLLAFALAPAAQARDTVLHIPLADVIAMPEAQGKLDGSVKFFLNGQKTPKVLQKLDTDTSNQKTNGVGKSDEFGCKWAALSALVAFQNSAKQRGANAVVDLVSYYKKNETKNDTTIECHAGSFVIGVALKGNYAKIAN</sequence>
<name>A0ABQ5YKK2_9NEIS</name>
<accession>A0ABQ5YKK2</accession>
<dbReference type="RefSeq" id="WP_284198116.1">
    <property type="nucleotide sequence ID" value="NZ_BSOG01000006.1"/>
</dbReference>
<feature type="chain" id="PRO_5046581397" evidence="1">
    <location>
        <begin position="21"/>
        <end position="145"/>
    </location>
</feature>
<comment type="caution">
    <text evidence="2">The sequence shown here is derived from an EMBL/GenBank/DDBJ whole genome shotgun (WGS) entry which is preliminary data.</text>
</comment>
<keyword evidence="1" id="KW-0732">Signal</keyword>
<feature type="signal peptide" evidence="1">
    <location>
        <begin position="1"/>
        <end position="20"/>
    </location>
</feature>
<gene>
    <name evidence="2" type="ORF">GCM10007907_38420</name>
</gene>
<dbReference type="Proteomes" id="UP001156706">
    <property type="component" value="Unassembled WGS sequence"/>
</dbReference>
<evidence type="ECO:0000256" key="1">
    <source>
        <dbReference type="SAM" id="SignalP"/>
    </source>
</evidence>
<proteinExistence type="predicted"/>
<evidence type="ECO:0000313" key="2">
    <source>
        <dbReference type="EMBL" id="GLR15052.1"/>
    </source>
</evidence>
<protein>
    <submittedName>
        <fullName evidence="2">Phosphoribosylglycinamide formyltransferase</fullName>
    </submittedName>
</protein>